<evidence type="ECO:0000256" key="1">
    <source>
        <dbReference type="SAM" id="Phobius"/>
    </source>
</evidence>
<evidence type="ECO:0000313" key="2">
    <source>
        <dbReference type="EMBL" id="UJF32897.1"/>
    </source>
</evidence>
<feature type="transmembrane region" description="Helical" evidence="1">
    <location>
        <begin position="221"/>
        <end position="242"/>
    </location>
</feature>
<feature type="transmembrane region" description="Helical" evidence="1">
    <location>
        <begin position="165"/>
        <end position="183"/>
    </location>
</feature>
<proteinExistence type="predicted"/>
<feature type="transmembrane region" description="Helical" evidence="1">
    <location>
        <begin position="190"/>
        <end position="209"/>
    </location>
</feature>
<gene>
    <name evidence="2" type="ORF">L0M14_25520</name>
</gene>
<feature type="transmembrane region" description="Helical" evidence="1">
    <location>
        <begin position="6"/>
        <end position="26"/>
    </location>
</feature>
<dbReference type="InterPro" id="IPR007563">
    <property type="entry name" value="DUF554"/>
</dbReference>
<dbReference type="RefSeq" id="WP_235119240.1">
    <property type="nucleotide sequence ID" value="NZ_CP090978.1"/>
</dbReference>
<keyword evidence="1" id="KW-0812">Transmembrane</keyword>
<dbReference type="PANTHER" id="PTHR36111">
    <property type="entry name" value="INNER MEMBRANE PROTEIN-RELATED"/>
    <property type="match status" value="1"/>
</dbReference>
<dbReference type="EMBL" id="CP090978">
    <property type="protein sequence ID" value="UJF32897.1"/>
    <property type="molecule type" value="Genomic_DNA"/>
</dbReference>
<feature type="transmembrane region" description="Helical" evidence="1">
    <location>
        <begin position="56"/>
        <end position="73"/>
    </location>
</feature>
<organism evidence="2 3">
    <name type="scientific">Paenibacillus hexagrammi</name>
    <dbReference type="NCBI Taxonomy" id="2908839"/>
    <lineage>
        <taxon>Bacteria</taxon>
        <taxon>Bacillati</taxon>
        <taxon>Bacillota</taxon>
        <taxon>Bacilli</taxon>
        <taxon>Bacillales</taxon>
        <taxon>Paenibacillaceae</taxon>
        <taxon>Paenibacillus</taxon>
    </lineage>
</organism>
<reference evidence="2 3" key="1">
    <citation type="journal article" date="2024" name="Int. J. Syst. Evol. Microbiol.">
        <title>Paenibacillus hexagrammi sp. nov., a novel bacterium isolated from the gut content of Hexagrammos agrammus.</title>
        <authorList>
            <person name="Jung H.K."/>
            <person name="Kim D.G."/>
            <person name="Zin H."/>
            <person name="Park J."/>
            <person name="Jung H."/>
            <person name="Kim Y.O."/>
            <person name="Kong H.J."/>
            <person name="Kim J.W."/>
            <person name="Kim Y.S."/>
        </authorList>
    </citation>
    <scope>NUCLEOTIDE SEQUENCE [LARGE SCALE GENOMIC DNA]</scope>
    <source>
        <strain evidence="2 3">YPD9-1</strain>
    </source>
</reference>
<dbReference type="Pfam" id="PF04474">
    <property type="entry name" value="DUF554"/>
    <property type="match status" value="1"/>
</dbReference>
<keyword evidence="1" id="KW-0472">Membrane</keyword>
<name>A0ABY3SGD0_9BACL</name>
<keyword evidence="3" id="KW-1185">Reference proteome</keyword>
<sequence>MVLWGTIVNALAIVAGGLLGSVLPRIPEGIRNTVLQGIGLAISVLGITMALKTDQILTVIISLVVGGIIGEILKIEHRLQRLGDKLQQLLLKKGGTGGRGSISEGFVTATLVFCIGAMAILGPLDSGLKHNHDILYTKALLDGFLSIIFASALGLGVIFSAGPVLVYQGIIALAASLIAMALSDAALHEIILVVTGTGGVIVIGVGLNILEVKKINVGNMLPALVIAALTVPLKPWIVDLFARIVNPM</sequence>
<dbReference type="Proteomes" id="UP001649230">
    <property type="component" value="Chromosome"/>
</dbReference>
<protein>
    <submittedName>
        <fullName evidence="2">DUF554 domain-containing protein</fullName>
    </submittedName>
</protein>
<dbReference type="PANTHER" id="PTHR36111:SF2">
    <property type="entry name" value="INNER MEMBRANE PROTEIN"/>
    <property type="match status" value="1"/>
</dbReference>
<feature type="transmembrane region" description="Helical" evidence="1">
    <location>
        <begin position="33"/>
        <end position="50"/>
    </location>
</feature>
<keyword evidence="1" id="KW-1133">Transmembrane helix</keyword>
<feature type="transmembrane region" description="Helical" evidence="1">
    <location>
        <begin position="139"/>
        <end position="159"/>
    </location>
</feature>
<evidence type="ECO:0000313" key="3">
    <source>
        <dbReference type="Proteomes" id="UP001649230"/>
    </source>
</evidence>
<accession>A0ABY3SGD0</accession>